<name>A0A834IEF4_RHYFE</name>
<evidence type="ECO:0000313" key="3">
    <source>
        <dbReference type="Proteomes" id="UP000625711"/>
    </source>
</evidence>
<organism evidence="2 3">
    <name type="scientific">Rhynchophorus ferrugineus</name>
    <name type="common">Red palm weevil</name>
    <name type="synonym">Curculio ferrugineus</name>
    <dbReference type="NCBI Taxonomy" id="354439"/>
    <lineage>
        <taxon>Eukaryota</taxon>
        <taxon>Metazoa</taxon>
        <taxon>Ecdysozoa</taxon>
        <taxon>Arthropoda</taxon>
        <taxon>Hexapoda</taxon>
        <taxon>Insecta</taxon>
        <taxon>Pterygota</taxon>
        <taxon>Neoptera</taxon>
        <taxon>Endopterygota</taxon>
        <taxon>Coleoptera</taxon>
        <taxon>Polyphaga</taxon>
        <taxon>Cucujiformia</taxon>
        <taxon>Curculionidae</taxon>
        <taxon>Dryophthorinae</taxon>
        <taxon>Rhynchophorus</taxon>
    </lineage>
</organism>
<evidence type="ECO:0000256" key="1">
    <source>
        <dbReference type="SAM" id="MobiDB-lite"/>
    </source>
</evidence>
<proteinExistence type="predicted"/>
<sequence length="52" mass="5690">LLRQIAASERETSIPPPAVPFNTIPRLDAEITDINFPQSLQDTAGPFHPSGY</sequence>
<dbReference type="Proteomes" id="UP000625711">
    <property type="component" value="Unassembled WGS sequence"/>
</dbReference>
<gene>
    <name evidence="2" type="ORF">GWI33_009479</name>
</gene>
<dbReference type="AlphaFoldDB" id="A0A834IEF4"/>
<feature type="non-terminal residue" evidence="2">
    <location>
        <position position="1"/>
    </location>
</feature>
<reference evidence="2" key="1">
    <citation type="submission" date="2020-08" db="EMBL/GenBank/DDBJ databases">
        <title>Genome sequencing and assembly of the red palm weevil Rhynchophorus ferrugineus.</title>
        <authorList>
            <person name="Dias G.B."/>
            <person name="Bergman C.M."/>
            <person name="Manee M."/>
        </authorList>
    </citation>
    <scope>NUCLEOTIDE SEQUENCE</scope>
    <source>
        <strain evidence="2">AA-2017</strain>
        <tissue evidence="2">Whole larva</tissue>
    </source>
</reference>
<accession>A0A834IEF4</accession>
<keyword evidence="3" id="KW-1185">Reference proteome</keyword>
<evidence type="ECO:0000313" key="2">
    <source>
        <dbReference type="EMBL" id="KAF7277068.1"/>
    </source>
</evidence>
<dbReference type="EMBL" id="JAACXV010004345">
    <property type="protein sequence ID" value="KAF7277068.1"/>
    <property type="molecule type" value="Genomic_DNA"/>
</dbReference>
<protein>
    <submittedName>
        <fullName evidence="2">Uncharacterized protein</fullName>
    </submittedName>
</protein>
<feature type="region of interest" description="Disordered" evidence="1">
    <location>
        <begin position="1"/>
        <end position="21"/>
    </location>
</feature>
<comment type="caution">
    <text evidence="2">The sequence shown here is derived from an EMBL/GenBank/DDBJ whole genome shotgun (WGS) entry which is preliminary data.</text>
</comment>